<keyword evidence="8 15" id="KW-0418">Kinase</keyword>
<dbReference type="InterPro" id="IPR003660">
    <property type="entry name" value="HAMP_dom"/>
</dbReference>
<dbReference type="EMBL" id="BMHP01000004">
    <property type="protein sequence ID" value="GGD88027.1"/>
    <property type="molecule type" value="Genomic_DNA"/>
</dbReference>
<keyword evidence="16" id="KW-1185">Reference proteome</keyword>
<evidence type="ECO:0000256" key="11">
    <source>
        <dbReference type="ARBA" id="ARBA00023136"/>
    </source>
</evidence>
<evidence type="ECO:0000256" key="6">
    <source>
        <dbReference type="ARBA" id="ARBA00022679"/>
    </source>
</evidence>
<evidence type="ECO:0000256" key="12">
    <source>
        <dbReference type="SAM" id="Phobius"/>
    </source>
</evidence>
<keyword evidence="10" id="KW-0902">Two-component regulatory system</keyword>
<keyword evidence="9" id="KW-0067">ATP-binding</keyword>
<dbReference type="SUPFAM" id="SSF55874">
    <property type="entry name" value="ATPase domain of HSP90 chaperone/DNA topoisomerase II/histidine kinase"/>
    <property type="match status" value="1"/>
</dbReference>
<evidence type="ECO:0000256" key="7">
    <source>
        <dbReference type="ARBA" id="ARBA00022741"/>
    </source>
</evidence>
<dbReference type="InterPro" id="IPR050640">
    <property type="entry name" value="Bact_2-comp_sensor_kinase"/>
</dbReference>
<keyword evidence="12" id="KW-1133">Transmembrane helix</keyword>
<reference evidence="15" key="1">
    <citation type="journal article" date="2014" name="Int. J. Syst. Evol. Microbiol.">
        <title>Complete genome sequence of Corynebacterium casei LMG S-19264T (=DSM 44701T), isolated from a smear-ripened cheese.</title>
        <authorList>
            <consortium name="US DOE Joint Genome Institute (JGI-PGF)"/>
            <person name="Walter F."/>
            <person name="Albersmeier A."/>
            <person name="Kalinowski J."/>
            <person name="Ruckert C."/>
        </authorList>
    </citation>
    <scope>NUCLEOTIDE SEQUENCE</scope>
    <source>
        <strain evidence="15">CGMCC 1.15178</strain>
    </source>
</reference>
<evidence type="ECO:0000256" key="1">
    <source>
        <dbReference type="ARBA" id="ARBA00000085"/>
    </source>
</evidence>
<dbReference type="RefSeq" id="WP_188996764.1">
    <property type="nucleotide sequence ID" value="NZ_BMHP01000004.1"/>
</dbReference>
<evidence type="ECO:0000259" key="13">
    <source>
        <dbReference type="PROSITE" id="PS50109"/>
    </source>
</evidence>
<dbReference type="InterPro" id="IPR036890">
    <property type="entry name" value="HATPase_C_sf"/>
</dbReference>
<comment type="caution">
    <text evidence="15">The sequence shown here is derived from an EMBL/GenBank/DDBJ whole genome shotgun (WGS) entry which is preliminary data.</text>
</comment>
<evidence type="ECO:0000256" key="9">
    <source>
        <dbReference type="ARBA" id="ARBA00022840"/>
    </source>
</evidence>
<keyword evidence="7" id="KW-0547">Nucleotide-binding</keyword>
<feature type="transmembrane region" description="Helical" evidence="12">
    <location>
        <begin position="312"/>
        <end position="336"/>
    </location>
</feature>
<evidence type="ECO:0000313" key="16">
    <source>
        <dbReference type="Proteomes" id="UP000612456"/>
    </source>
</evidence>
<feature type="domain" description="Histidine kinase" evidence="13">
    <location>
        <begin position="495"/>
        <end position="600"/>
    </location>
</feature>
<keyword evidence="12" id="KW-0812">Transmembrane</keyword>
<dbReference type="EC" id="2.7.13.3" evidence="3"/>
<keyword evidence="11 12" id="KW-0472">Membrane</keyword>
<keyword evidence="6" id="KW-0808">Transferase</keyword>
<feature type="domain" description="HAMP" evidence="14">
    <location>
        <begin position="333"/>
        <end position="385"/>
    </location>
</feature>
<dbReference type="InterPro" id="IPR005467">
    <property type="entry name" value="His_kinase_dom"/>
</dbReference>
<evidence type="ECO:0000313" key="15">
    <source>
        <dbReference type="EMBL" id="GGD88027.1"/>
    </source>
</evidence>
<evidence type="ECO:0000256" key="4">
    <source>
        <dbReference type="ARBA" id="ARBA00022475"/>
    </source>
</evidence>
<dbReference type="Pfam" id="PF02518">
    <property type="entry name" value="HATPase_c"/>
    <property type="match status" value="1"/>
</dbReference>
<dbReference type="InterPro" id="IPR003594">
    <property type="entry name" value="HATPase_dom"/>
</dbReference>
<dbReference type="Pfam" id="PF00672">
    <property type="entry name" value="HAMP"/>
    <property type="match status" value="1"/>
</dbReference>
<dbReference type="PANTHER" id="PTHR34220:SF7">
    <property type="entry name" value="SENSOR HISTIDINE KINASE YPDA"/>
    <property type="match status" value="1"/>
</dbReference>
<sequence>MRLGKIYRNYISNNLFVKMILIFSVIAVFTIATLSYFTFYFMSRSIIQNELNNQKDAMERVNRYIIAKHEGVQLMVQNMYRDQQLSDNVTYLLKHSFQEYINRRLDQFLGNRIGSTDAIVYFKNRVEDDQDIENLLLYSTEKQFLYVQSQRNLSRLITTNPSRSFIPDAMSQLNGNISVPNEWVRKTIAQPNPRLYSVHSPISDLGTLKAVGQLVVYFNSDSISNALSGYENDIGGYILVLASGGGVIFDSSGTYYGSAYPYADKLNTLAGQGELEQESYISTLTPNNLGYMVVGVAPKAEVAKSYRTLRNLILLISMACILVAIIVPSLVVANVAKRTNLIIRSMRKVETGDTSVRIQDVKGDELGQISRSFDQMLGELTRHIDRVYKAEIKQKHTELSALQARINPHFLYNTLEVIRMRAISQGVTDVSEMIYSLAVLFKSFVQQETMVTLQEEMENCRRYLELFRIRYKDKFSYTIDYEPELAGRKMIKMSLQPIVENYIVHGIRPDDMDNVLTVRAAERDGIIHIMIKDNGTGIPSEKLEQIRESFQLPENEETSGFGLRSVRERLKLVYGADCGVELASGPDTGTAVHIWFPNSPREDS</sequence>
<dbReference type="PROSITE" id="PS50109">
    <property type="entry name" value="HIS_KIN"/>
    <property type="match status" value="1"/>
</dbReference>
<dbReference type="SUPFAM" id="SSF158472">
    <property type="entry name" value="HAMP domain-like"/>
    <property type="match status" value="1"/>
</dbReference>
<organism evidence="15 16">
    <name type="scientific">Paenibacillus nasutitermitis</name>
    <dbReference type="NCBI Taxonomy" id="1652958"/>
    <lineage>
        <taxon>Bacteria</taxon>
        <taxon>Bacillati</taxon>
        <taxon>Bacillota</taxon>
        <taxon>Bacilli</taxon>
        <taxon>Bacillales</taxon>
        <taxon>Paenibacillaceae</taxon>
        <taxon>Paenibacillus</taxon>
    </lineage>
</organism>
<accession>A0A916ZCZ2</accession>
<evidence type="ECO:0000256" key="3">
    <source>
        <dbReference type="ARBA" id="ARBA00012438"/>
    </source>
</evidence>
<name>A0A916ZCZ2_9BACL</name>
<dbReference type="CDD" id="cd06225">
    <property type="entry name" value="HAMP"/>
    <property type="match status" value="1"/>
</dbReference>
<evidence type="ECO:0000259" key="14">
    <source>
        <dbReference type="PROSITE" id="PS50885"/>
    </source>
</evidence>
<evidence type="ECO:0000256" key="10">
    <source>
        <dbReference type="ARBA" id="ARBA00023012"/>
    </source>
</evidence>
<comment type="subcellular location">
    <subcellularLocation>
        <location evidence="2">Cell membrane</location>
        <topology evidence="2">Multi-pass membrane protein</topology>
    </subcellularLocation>
</comment>
<dbReference type="PANTHER" id="PTHR34220">
    <property type="entry name" value="SENSOR HISTIDINE KINASE YPDA"/>
    <property type="match status" value="1"/>
</dbReference>
<dbReference type="PROSITE" id="PS50885">
    <property type="entry name" value="HAMP"/>
    <property type="match status" value="1"/>
</dbReference>
<gene>
    <name evidence="15" type="ORF">GCM10010911_53110</name>
</gene>
<dbReference type="Proteomes" id="UP000612456">
    <property type="component" value="Unassembled WGS sequence"/>
</dbReference>
<protein>
    <recommendedName>
        <fullName evidence="3">histidine kinase</fullName>
        <ecNumber evidence="3">2.7.13.3</ecNumber>
    </recommendedName>
</protein>
<keyword evidence="4" id="KW-1003">Cell membrane</keyword>
<feature type="transmembrane region" description="Helical" evidence="12">
    <location>
        <begin position="20"/>
        <end position="42"/>
    </location>
</feature>
<proteinExistence type="predicted"/>
<dbReference type="GO" id="GO:0005886">
    <property type="term" value="C:plasma membrane"/>
    <property type="evidence" value="ECO:0007669"/>
    <property type="project" value="UniProtKB-SubCell"/>
</dbReference>
<dbReference type="Gene3D" id="6.10.340.10">
    <property type="match status" value="1"/>
</dbReference>
<dbReference type="InterPro" id="IPR010559">
    <property type="entry name" value="Sig_transdc_His_kin_internal"/>
</dbReference>
<evidence type="ECO:0000256" key="2">
    <source>
        <dbReference type="ARBA" id="ARBA00004651"/>
    </source>
</evidence>
<dbReference type="Gene3D" id="3.30.565.10">
    <property type="entry name" value="Histidine kinase-like ATPase, C-terminal domain"/>
    <property type="match status" value="1"/>
</dbReference>
<evidence type="ECO:0000256" key="5">
    <source>
        <dbReference type="ARBA" id="ARBA00022553"/>
    </source>
</evidence>
<dbReference type="GO" id="GO:0005524">
    <property type="term" value="F:ATP binding"/>
    <property type="evidence" value="ECO:0007669"/>
    <property type="project" value="UniProtKB-KW"/>
</dbReference>
<comment type="catalytic activity">
    <reaction evidence="1">
        <text>ATP + protein L-histidine = ADP + protein N-phospho-L-histidine.</text>
        <dbReference type="EC" id="2.7.13.3"/>
    </reaction>
</comment>
<evidence type="ECO:0000256" key="8">
    <source>
        <dbReference type="ARBA" id="ARBA00022777"/>
    </source>
</evidence>
<dbReference type="GO" id="GO:0000155">
    <property type="term" value="F:phosphorelay sensor kinase activity"/>
    <property type="evidence" value="ECO:0007669"/>
    <property type="project" value="InterPro"/>
</dbReference>
<dbReference type="SMART" id="SM00387">
    <property type="entry name" value="HATPase_c"/>
    <property type="match status" value="1"/>
</dbReference>
<dbReference type="Pfam" id="PF06580">
    <property type="entry name" value="His_kinase"/>
    <property type="match status" value="1"/>
</dbReference>
<keyword evidence="5" id="KW-0597">Phosphoprotein</keyword>
<dbReference type="AlphaFoldDB" id="A0A916ZCZ2"/>
<dbReference type="SMART" id="SM00304">
    <property type="entry name" value="HAMP"/>
    <property type="match status" value="1"/>
</dbReference>
<reference evidence="15" key="2">
    <citation type="submission" date="2020-09" db="EMBL/GenBank/DDBJ databases">
        <authorList>
            <person name="Sun Q."/>
            <person name="Zhou Y."/>
        </authorList>
    </citation>
    <scope>NUCLEOTIDE SEQUENCE</scope>
    <source>
        <strain evidence="15">CGMCC 1.15178</strain>
    </source>
</reference>